<sequence length="91" mass="10570">MNFHNETVLLTVGKTFAKNYPYVKLDDQSVVLTTHMILSHSKEYERIRILMYNVADVISACFDINNTNSLVYIETEFHGEARRHCPKSLFS</sequence>
<dbReference type="Proteomes" id="UP001168821">
    <property type="component" value="Unassembled WGS sequence"/>
</dbReference>
<evidence type="ECO:0000313" key="2">
    <source>
        <dbReference type="Proteomes" id="UP001168821"/>
    </source>
</evidence>
<organism evidence="1 2">
    <name type="scientific">Zophobas morio</name>
    <dbReference type="NCBI Taxonomy" id="2755281"/>
    <lineage>
        <taxon>Eukaryota</taxon>
        <taxon>Metazoa</taxon>
        <taxon>Ecdysozoa</taxon>
        <taxon>Arthropoda</taxon>
        <taxon>Hexapoda</taxon>
        <taxon>Insecta</taxon>
        <taxon>Pterygota</taxon>
        <taxon>Neoptera</taxon>
        <taxon>Endopterygota</taxon>
        <taxon>Coleoptera</taxon>
        <taxon>Polyphaga</taxon>
        <taxon>Cucujiformia</taxon>
        <taxon>Tenebrionidae</taxon>
        <taxon>Zophobas</taxon>
    </lineage>
</organism>
<reference evidence="1" key="1">
    <citation type="journal article" date="2023" name="G3 (Bethesda)">
        <title>Whole genome assemblies of Zophobas morio and Tenebrio molitor.</title>
        <authorList>
            <person name="Kaur S."/>
            <person name="Stinson S.A."/>
            <person name="diCenzo G.C."/>
        </authorList>
    </citation>
    <scope>NUCLEOTIDE SEQUENCE</scope>
    <source>
        <strain evidence="1">QUZm001</strain>
    </source>
</reference>
<dbReference type="InterPro" id="IPR027417">
    <property type="entry name" value="P-loop_NTPase"/>
</dbReference>
<evidence type="ECO:0000313" key="1">
    <source>
        <dbReference type="EMBL" id="KAJ3654236.1"/>
    </source>
</evidence>
<protein>
    <submittedName>
        <fullName evidence="1">Uncharacterized protein</fullName>
    </submittedName>
</protein>
<proteinExistence type="predicted"/>
<gene>
    <name evidence="1" type="ORF">Zmor_013435</name>
</gene>
<keyword evidence="2" id="KW-1185">Reference proteome</keyword>
<comment type="caution">
    <text evidence="1">The sequence shown here is derived from an EMBL/GenBank/DDBJ whole genome shotgun (WGS) entry which is preliminary data.</text>
</comment>
<name>A0AA38IHA4_9CUCU</name>
<dbReference type="EMBL" id="JALNTZ010000004">
    <property type="protein sequence ID" value="KAJ3654236.1"/>
    <property type="molecule type" value="Genomic_DNA"/>
</dbReference>
<dbReference type="AlphaFoldDB" id="A0AA38IHA4"/>
<dbReference type="Gene3D" id="3.40.50.300">
    <property type="entry name" value="P-loop containing nucleotide triphosphate hydrolases"/>
    <property type="match status" value="1"/>
</dbReference>
<accession>A0AA38IHA4</accession>